<evidence type="ECO:0000256" key="3">
    <source>
        <dbReference type="ARBA" id="ARBA00022723"/>
    </source>
</evidence>
<organism evidence="8 9">
    <name type="scientific">Pontiella sulfatireligans</name>
    <dbReference type="NCBI Taxonomy" id="2750658"/>
    <lineage>
        <taxon>Bacteria</taxon>
        <taxon>Pseudomonadati</taxon>
        <taxon>Kiritimatiellota</taxon>
        <taxon>Kiritimatiellia</taxon>
        <taxon>Kiritimatiellales</taxon>
        <taxon>Pontiellaceae</taxon>
        <taxon>Pontiella</taxon>
    </lineage>
</organism>
<dbReference type="EMBL" id="CAAHFH010000003">
    <property type="protein sequence ID" value="VGO23052.1"/>
    <property type="molecule type" value="Genomic_DNA"/>
</dbReference>
<name>A0A6C2URU6_9BACT</name>
<evidence type="ECO:0000256" key="4">
    <source>
        <dbReference type="ARBA" id="ARBA00022729"/>
    </source>
</evidence>
<accession>A0A6C2URU6</accession>
<proteinExistence type="inferred from homology"/>
<dbReference type="PROSITE" id="PS00523">
    <property type="entry name" value="SULFATASE_1"/>
    <property type="match status" value="1"/>
</dbReference>
<evidence type="ECO:0000256" key="2">
    <source>
        <dbReference type="ARBA" id="ARBA00008779"/>
    </source>
</evidence>
<feature type="domain" description="Sulfatase N-terminal" evidence="7">
    <location>
        <begin position="26"/>
        <end position="411"/>
    </location>
</feature>
<evidence type="ECO:0000256" key="5">
    <source>
        <dbReference type="ARBA" id="ARBA00022801"/>
    </source>
</evidence>
<evidence type="ECO:0000313" key="9">
    <source>
        <dbReference type="Proteomes" id="UP000346198"/>
    </source>
</evidence>
<dbReference type="InterPro" id="IPR017850">
    <property type="entry name" value="Alkaline_phosphatase_core_sf"/>
</dbReference>
<evidence type="ECO:0000256" key="1">
    <source>
        <dbReference type="ARBA" id="ARBA00001913"/>
    </source>
</evidence>
<gene>
    <name evidence="8" type="primary">betC_69</name>
    <name evidence="8" type="ORF">SCARR_05151</name>
</gene>
<dbReference type="InterPro" id="IPR000917">
    <property type="entry name" value="Sulfatase_N"/>
</dbReference>
<sequence length="530" mass="59671">MRNMLKYIGIGLLMVTGSTSFSGQPKNVLFIAIDDLKPWLGCYDHPVVKTPNMDRLAEKGTVFRNNYCQVALCGPTRMSIMTGLRPDTTQVYNMGGELWHIDTARKRAPQLRTIPEHFKANGYITLGFGKVMDSRNTDKGQDTRSWSGPKGVRWDWDESLYPVKPVGGGYQDPVTRKILESAAAEITRRGIKKKSDRMAFLSTVEGARPVCESMDLPDEAYAEGNVMAAPAIKAIRRFGKNKEPFFLAVGFYKPHLPFVAPKKYWDLYSPDDFKLAAVQHYPEDGVRYAETEYVEARGFHPVPGEGAIPEDLQRHMLHGYAACVSYVDAQVGKLLQALEEAGLQDNTVICLWGDHGFHLGDKQVWGKHTNFEEATRAPLIIASPSIPGRVVEDKIMTEFVDVFPTLCELTGLEPPSGLEGKSLINLMRSERPLENKPAVSQYLRNMDDEGLVMGWAIRTPRYRYVEWRKTSVENLQYTHSGEVVGRELYDYEADPNETRNVAGMPEYSPVLTDMTEQFDIVLPHLPKRNG</sequence>
<reference evidence="8 9" key="1">
    <citation type="submission" date="2019-04" db="EMBL/GenBank/DDBJ databases">
        <authorList>
            <person name="Van Vliet M D."/>
        </authorList>
    </citation>
    <scope>NUCLEOTIDE SEQUENCE [LARGE SCALE GENOMIC DNA]</scope>
    <source>
        <strain evidence="8 9">F21</strain>
    </source>
</reference>
<keyword evidence="5" id="KW-0378">Hydrolase</keyword>
<evidence type="ECO:0000313" key="8">
    <source>
        <dbReference type="EMBL" id="VGO23052.1"/>
    </source>
</evidence>
<keyword evidence="9" id="KW-1185">Reference proteome</keyword>
<dbReference type="PANTHER" id="PTHR45953">
    <property type="entry name" value="IDURONATE 2-SULFATASE"/>
    <property type="match status" value="1"/>
</dbReference>
<dbReference type="InterPro" id="IPR024607">
    <property type="entry name" value="Sulfatase_CS"/>
</dbReference>
<dbReference type="AlphaFoldDB" id="A0A6C2URU6"/>
<dbReference type="GO" id="GO:0046872">
    <property type="term" value="F:metal ion binding"/>
    <property type="evidence" value="ECO:0007669"/>
    <property type="project" value="UniProtKB-KW"/>
</dbReference>
<evidence type="ECO:0000259" key="7">
    <source>
        <dbReference type="Pfam" id="PF00884"/>
    </source>
</evidence>
<dbReference type="SUPFAM" id="SSF53649">
    <property type="entry name" value="Alkaline phosphatase-like"/>
    <property type="match status" value="1"/>
</dbReference>
<dbReference type="Proteomes" id="UP000346198">
    <property type="component" value="Unassembled WGS sequence"/>
</dbReference>
<comment type="cofactor">
    <cofactor evidence="1">
        <name>Ca(2+)</name>
        <dbReference type="ChEBI" id="CHEBI:29108"/>
    </cofactor>
</comment>
<comment type="similarity">
    <text evidence="2">Belongs to the sulfatase family.</text>
</comment>
<dbReference type="InterPro" id="IPR035874">
    <property type="entry name" value="IDS"/>
</dbReference>
<dbReference type="PANTHER" id="PTHR45953:SF1">
    <property type="entry name" value="IDURONATE 2-SULFATASE"/>
    <property type="match status" value="1"/>
</dbReference>
<keyword evidence="4" id="KW-0732">Signal</keyword>
<dbReference type="GO" id="GO:0004423">
    <property type="term" value="F:iduronate-2-sulfatase activity"/>
    <property type="evidence" value="ECO:0007669"/>
    <property type="project" value="InterPro"/>
</dbReference>
<dbReference type="Gene3D" id="3.40.720.10">
    <property type="entry name" value="Alkaline Phosphatase, subunit A"/>
    <property type="match status" value="1"/>
</dbReference>
<protein>
    <submittedName>
        <fullName evidence="8">Choline-sulfatase</fullName>
    </submittedName>
</protein>
<keyword evidence="6" id="KW-0106">Calcium</keyword>
<dbReference type="GO" id="GO:0005737">
    <property type="term" value="C:cytoplasm"/>
    <property type="evidence" value="ECO:0007669"/>
    <property type="project" value="TreeGrafter"/>
</dbReference>
<evidence type="ECO:0000256" key="6">
    <source>
        <dbReference type="ARBA" id="ARBA00022837"/>
    </source>
</evidence>
<dbReference type="Pfam" id="PF00884">
    <property type="entry name" value="Sulfatase"/>
    <property type="match status" value="1"/>
</dbReference>
<keyword evidence="3" id="KW-0479">Metal-binding</keyword>
<dbReference type="CDD" id="cd16030">
    <property type="entry name" value="iduronate-2-sulfatase"/>
    <property type="match status" value="1"/>
</dbReference>